<evidence type="ECO:0000313" key="1">
    <source>
        <dbReference type="EMBL" id="DAF55693.1"/>
    </source>
</evidence>
<accession>A0A8S5SXA2</accession>
<dbReference type="EMBL" id="BK032697">
    <property type="protein sequence ID" value="DAF55693.1"/>
    <property type="molecule type" value="Genomic_DNA"/>
</dbReference>
<protein>
    <submittedName>
        <fullName evidence="1">Uncharacterized protein</fullName>
    </submittedName>
</protein>
<reference evidence="1" key="1">
    <citation type="journal article" date="2021" name="Proc. Natl. Acad. Sci. U.S.A.">
        <title>A Catalog of Tens of Thousands of Viruses from Human Metagenomes Reveals Hidden Associations with Chronic Diseases.</title>
        <authorList>
            <person name="Tisza M.J."/>
            <person name="Buck C.B."/>
        </authorList>
    </citation>
    <scope>NUCLEOTIDE SEQUENCE</scope>
    <source>
        <strain evidence="1">CtylN24</strain>
    </source>
</reference>
<organism evidence="1">
    <name type="scientific">Podoviridae sp. ctylN24</name>
    <dbReference type="NCBI Taxonomy" id="2827756"/>
    <lineage>
        <taxon>Viruses</taxon>
        <taxon>Duplodnaviria</taxon>
        <taxon>Heunggongvirae</taxon>
        <taxon>Uroviricota</taxon>
        <taxon>Caudoviricetes</taxon>
    </lineage>
</organism>
<proteinExistence type="predicted"/>
<sequence>MAKYNPIGLYGEGTAIQTHDGYKDGDTIAARHQDIVGYISTKAGNAIRLGSDKLLYVNNLCRGTSAKTPTAASDPFAAGYPKPSSPLFPKEPEAGAALQLSDSYVPYPFYNVTKQRLPAASRHAPVLLYNNAFGGAHGRPHGQVLDRVIDVCDLISHDRGNALRIGEDGLLYIHNCCRAAP</sequence>
<name>A0A8S5SXA2_9CAUD</name>